<sequence length="434" mass="47814">MTDPTRRTFLKGVASSTAIAGIPAVTSARTGLAASENLPESPFDFKYRTVGDDVREAVGRHWWLLTVDHDRINELLRKAPASATETRRKQATLKEFRSTYDVELERDERDERELTYHLTEPEAASLWETDVGRSELTEAENGGEAVGRIASSAGTSLQQEFDTQVEPAHSGTIHKKMAAAAVQGTEHENKSGTLKDGAVDPDQWDQKCQVCSDGWLYLGDRFDIVDISLSLVEDEIRKAIRDIDDSASPHHMYVPGGEKFQADGILAAFLPIGIGLLQVEVHGAAPDDAQAHWESATSGSTDFEEVGQAFHFLQDVSHPLHTGSIGPQVLDTQGTIHFAYKQFIEDNWSSANDTSKSFSQRFSEGMNNPQWDGSMQAACETVAGDSTNYSDQVYETIVENGPNNHDDWDDFVENSAYSCMWFAGAYSRGAVNKL</sequence>
<reference evidence="1 2" key="1">
    <citation type="submission" date="2016-10" db="EMBL/GenBank/DDBJ databases">
        <authorList>
            <person name="de Groot N.N."/>
        </authorList>
    </citation>
    <scope>NUCLEOTIDE SEQUENCE [LARGE SCALE GENOMIC DNA]</scope>
    <source>
        <strain evidence="1 2">CGMCC 1.5337</strain>
    </source>
</reference>
<evidence type="ECO:0000313" key="1">
    <source>
        <dbReference type="EMBL" id="SEV99067.1"/>
    </source>
</evidence>
<keyword evidence="2" id="KW-1185">Reference proteome</keyword>
<dbReference type="GO" id="GO:0016788">
    <property type="term" value="F:hydrolase activity, acting on ester bonds"/>
    <property type="evidence" value="ECO:0007669"/>
    <property type="project" value="InterPro"/>
</dbReference>
<dbReference type="STRING" id="355548.SAMN04487945_0775"/>
<name>A0A1I0ND50_9EURY</name>
<dbReference type="RefSeq" id="WP_089668069.1">
    <property type="nucleotide sequence ID" value="NZ_FOJA01000001.1"/>
</dbReference>
<organism evidence="1 2">
    <name type="scientific">Halobacterium jilantaiense</name>
    <dbReference type="NCBI Taxonomy" id="355548"/>
    <lineage>
        <taxon>Archaea</taxon>
        <taxon>Methanobacteriati</taxon>
        <taxon>Methanobacteriota</taxon>
        <taxon>Stenosarchaea group</taxon>
        <taxon>Halobacteria</taxon>
        <taxon>Halobacteriales</taxon>
        <taxon>Halobacteriaceae</taxon>
        <taxon>Halobacterium</taxon>
    </lineage>
</organism>
<evidence type="ECO:0000313" key="2">
    <source>
        <dbReference type="Proteomes" id="UP000198518"/>
    </source>
</evidence>
<dbReference type="EMBL" id="FOJA01000001">
    <property type="protein sequence ID" value="SEV99067.1"/>
    <property type="molecule type" value="Genomic_DNA"/>
</dbReference>
<dbReference type="SUPFAM" id="SSF48537">
    <property type="entry name" value="Phospholipase C/P1 nuclease"/>
    <property type="match status" value="1"/>
</dbReference>
<dbReference type="InterPro" id="IPR006311">
    <property type="entry name" value="TAT_signal"/>
</dbReference>
<dbReference type="Proteomes" id="UP000198518">
    <property type="component" value="Unassembled WGS sequence"/>
</dbReference>
<dbReference type="PROSITE" id="PS51318">
    <property type="entry name" value="TAT"/>
    <property type="match status" value="1"/>
</dbReference>
<dbReference type="AlphaFoldDB" id="A0A1I0ND50"/>
<proteinExistence type="predicted"/>
<gene>
    <name evidence="1" type="ORF">SAMN04487945_0775</name>
</gene>
<dbReference type="OrthoDB" id="268502at2157"/>
<protein>
    <submittedName>
        <fullName evidence="1">Uncharacterized protein</fullName>
    </submittedName>
</protein>
<dbReference type="Gene3D" id="1.10.575.10">
    <property type="entry name" value="P1 Nuclease"/>
    <property type="match status" value="1"/>
</dbReference>
<dbReference type="InterPro" id="IPR008947">
    <property type="entry name" value="PLipase_C/P1_nuclease_dom_sf"/>
</dbReference>
<accession>A0A1I0ND50</accession>